<feature type="binding site" evidence="6">
    <location>
        <position position="9"/>
    </location>
    <ligand>
        <name>Zn(2+)</name>
        <dbReference type="ChEBI" id="CHEBI:29105"/>
    </ligand>
</feature>
<evidence type="ECO:0000256" key="6">
    <source>
        <dbReference type="PROSITE-ProRule" id="PRU01263"/>
    </source>
</evidence>
<feature type="domain" description="C2H2-type" evidence="8">
    <location>
        <begin position="210"/>
        <end position="237"/>
    </location>
</feature>
<feature type="domain" description="C2H2-type" evidence="8">
    <location>
        <begin position="375"/>
        <end position="398"/>
    </location>
</feature>
<dbReference type="InterPro" id="IPR013087">
    <property type="entry name" value="Znf_C2H2_type"/>
</dbReference>
<keyword evidence="2" id="KW-0677">Repeat</keyword>
<dbReference type="PANTHER" id="PTHR24409">
    <property type="entry name" value="ZINC FINGER PROTEIN 142"/>
    <property type="match status" value="1"/>
</dbReference>
<dbReference type="GO" id="GO:0000981">
    <property type="term" value="F:DNA-binding transcription factor activity, RNA polymerase II-specific"/>
    <property type="evidence" value="ECO:0007669"/>
    <property type="project" value="TreeGrafter"/>
</dbReference>
<dbReference type="Proteomes" id="UP001652626">
    <property type="component" value="Chromosome 15"/>
</dbReference>
<feature type="domain" description="C2H2-type" evidence="8">
    <location>
        <begin position="150"/>
        <end position="177"/>
    </location>
</feature>
<keyword evidence="10" id="KW-1185">Reference proteome</keyword>
<evidence type="ECO:0000256" key="4">
    <source>
        <dbReference type="ARBA" id="ARBA00022833"/>
    </source>
</evidence>
<dbReference type="GO" id="GO:0008270">
    <property type="term" value="F:zinc ion binding"/>
    <property type="evidence" value="ECO:0007669"/>
    <property type="project" value="UniProtKB-UniRule"/>
</dbReference>
<feature type="binding site" evidence="6">
    <location>
        <position position="54"/>
    </location>
    <ligand>
        <name>Zn(2+)</name>
        <dbReference type="ChEBI" id="CHEBI:29105"/>
    </ligand>
</feature>
<dbReference type="GO" id="GO:0000977">
    <property type="term" value="F:RNA polymerase II transcription regulatory region sequence-specific DNA binding"/>
    <property type="evidence" value="ECO:0007669"/>
    <property type="project" value="TreeGrafter"/>
</dbReference>
<organism evidence="10 11">
    <name type="scientific">Vanessa tameamea</name>
    <name type="common">Kamehameha butterfly</name>
    <dbReference type="NCBI Taxonomy" id="334116"/>
    <lineage>
        <taxon>Eukaryota</taxon>
        <taxon>Metazoa</taxon>
        <taxon>Ecdysozoa</taxon>
        <taxon>Arthropoda</taxon>
        <taxon>Hexapoda</taxon>
        <taxon>Insecta</taxon>
        <taxon>Pterygota</taxon>
        <taxon>Neoptera</taxon>
        <taxon>Endopterygota</taxon>
        <taxon>Lepidoptera</taxon>
        <taxon>Glossata</taxon>
        <taxon>Ditrysia</taxon>
        <taxon>Papilionoidea</taxon>
        <taxon>Nymphalidae</taxon>
        <taxon>Nymphalinae</taxon>
        <taxon>Vanessa</taxon>
    </lineage>
</organism>
<dbReference type="FunFam" id="3.30.160.60:FF:002343">
    <property type="entry name" value="Zinc finger protein 33A"/>
    <property type="match status" value="1"/>
</dbReference>
<feature type="domain" description="ZAD" evidence="9">
    <location>
        <begin position="4"/>
        <end position="78"/>
    </location>
</feature>
<dbReference type="InterPro" id="IPR036236">
    <property type="entry name" value="Znf_C2H2_sf"/>
</dbReference>
<protein>
    <submittedName>
        <fullName evidence="11">Zinc finger protein 227-like</fullName>
    </submittedName>
</protein>
<dbReference type="Pfam" id="PF00096">
    <property type="entry name" value="zf-C2H2"/>
    <property type="match status" value="7"/>
</dbReference>
<sequence length="464" mass="54144">MNQTICRLCYTNPGVTSVYDYSSGVPISAKIMYCCKNIRISEDEDFPIHICKLCENELESSYCFILKCEETDKKLRLIDSKYFKNESKAKIEIKEEPDPSLLQDDIEDPYDTSSDIKQEDADLHLETRKKRNGLKKSFKIRKKIKDPHPCTCSVCGRQCPNPSTLMIHMRSHTNERPYPCPSCDKKYKDSGSLKRHAERNHLKDKRERKFICEICGKGFFSKNDIKIHMRVHTGETPYACAVCPARFTQINALHRHQVRHTGERAYACSTCHKKFCTKEELKNHYVAHTSTKNYTCPTCNTLFKYKNNLRKHIRMHSEVNRFICNYCGRSFAMKGNLKLHIKRLHSSKSGYCNICLKDVPNIEMHTWKHTGERPLKCELCTSSFSERKALARHINFRHKYIDKYKCTINGCTVKFPSQQMLDFHVLKLHGNIVPFPCDKCSRGFYRKSDLARHKIGTHKERLTD</sequence>
<feature type="binding site" evidence="6">
    <location>
        <position position="51"/>
    </location>
    <ligand>
        <name>Zn(2+)</name>
        <dbReference type="ChEBI" id="CHEBI:29105"/>
    </ligand>
</feature>
<dbReference type="SMART" id="SM00868">
    <property type="entry name" value="zf-AD"/>
    <property type="match status" value="1"/>
</dbReference>
<keyword evidence="3 5" id="KW-0863">Zinc-finger</keyword>
<dbReference type="PANTHER" id="PTHR24409:SF295">
    <property type="entry name" value="AZ2-RELATED"/>
    <property type="match status" value="1"/>
</dbReference>
<dbReference type="OrthoDB" id="40579at2759"/>
<proteinExistence type="predicted"/>
<feature type="domain" description="C2H2-type" evidence="8">
    <location>
        <begin position="266"/>
        <end position="293"/>
    </location>
</feature>
<dbReference type="RefSeq" id="XP_026487973.1">
    <property type="nucleotide sequence ID" value="XM_026632188.2"/>
</dbReference>
<evidence type="ECO:0000259" key="8">
    <source>
        <dbReference type="PROSITE" id="PS50157"/>
    </source>
</evidence>
<reference evidence="11" key="1">
    <citation type="submission" date="2025-08" db="UniProtKB">
        <authorList>
            <consortium name="RefSeq"/>
        </authorList>
    </citation>
    <scope>IDENTIFICATION</scope>
    <source>
        <tissue evidence="11">Whole body</tissue>
    </source>
</reference>
<dbReference type="InterPro" id="IPR012934">
    <property type="entry name" value="Znf_AD"/>
</dbReference>
<gene>
    <name evidence="11" type="primary">LOC113394760</name>
</gene>
<evidence type="ECO:0000256" key="3">
    <source>
        <dbReference type="ARBA" id="ARBA00022771"/>
    </source>
</evidence>
<evidence type="ECO:0000256" key="5">
    <source>
        <dbReference type="PROSITE-ProRule" id="PRU00042"/>
    </source>
</evidence>
<dbReference type="OMA" id="KIGTHKE"/>
<dbReference type="SUPFAM" id="SSF57716">
    <property type="entry name" value="Glucocorticoid receptor-like (DNA-binding domain)"/>
    <property type="match status" value="1"/>
</dbReference>
<keyword evidence="4 6" id="KW-0862">Zinc</keyword>
<dbReference type="GO" id="GO:0005634">
    <property type="term" value="C:nucleus"/>
    <property type="evidence" value="ECO:0007669"/>
    <property type="project" value="InterPro"/>
</dbReference>
<dbReference type="PROSITE" id="PS00028">
    <property type="entry name" value="ZINC_FINGER_C2H2_1"/>
    <property type="match status" value="9"/>
</dbReference>
<keyword evidence="1 6" id="KW-0479">Metal-binding</keyword>
<evidence type="ECO:0000256" key="1">
    <source>
        <dbReference type="ARBA" id="ARBA00022723"/>
    </source>
</evidence>
<feature type="domain" description="C2H2-type" evidence="8">
    <location>
        <begin position="294"/>
        <end position="321"/>
    </location>
</feature>
<feature type="domain" description="C2H2-type" evidence="8">
    <location>
        <begin position="178"/>
        <end position="206"/>
    </location>
</feature>
<feature type="domain" description="C2H2-type" evidence="8">
    <location>
        <begin position="435"/>
        <end position="463"/>
    </location>
</feature>
<evidence type="ECO:0000313" key="11">
    <source>
        <dbReference type="RefSeq" id="XP_026487973.1"/>
    </source>
</evidence>
<dbReference type="GeneID" id="113394760"/>
<evidence type="ECO:0000259" key="9">
    <source>
        <dbReference type="PROSITE" id="PS51915"/>
    </source>
</evidence>
<dbReference type="SMART" id="SM00355">
    <property type="entry name" value="ZnF_C2H2"/>
    <property type="match status" value="10"/>
</dbReference>
<evidence type="ECO:0000256" key="7">
    <source>
        <dbReference type="SAM" id="MobiDB-lite"/>
    </source>
</evidence>
<dbReference type="FunFam" id="3.30.160.60:FF:000100">
    <property type="entry name" value="Zinc finger 45-like"/>
    <property type="match status" value="1"/>
</dbReference>
<dbReference type="PROSITE" id="PS51915">
    <property type="entry name" value="ZAD"/>
    <property type="match status" value="1"/>
</dbReference>
<feature type="binding site" evidence="6">
    <location>
        <position position="6"/>
    </location>
    <ligand>
        <name>Zn(2+)</name>
        <dbReference type="ChEBI" id="CHEBI:29105"/>
    </ligand>
</feature>
<dbReference type="FunFam" id="3.30.160.60:FF:000446">
    <property type="entry name" value="Zinc finger protein"/>
    <property type="match status" value="1"/>
</dbReference>
<name>A0A8B8HT00_VANTA</name>
<dbReference type="AlphaFoldDB" id="A0A8B8HT00"/>
<feature type="region of interest" description="Disordered" evidence="7">
    <location>
        <begin position="95"/>
        <end position="119"/>
    </location>
</feature>
<feature type="domain" description="C2H2-type" evidence="8">
    <location>
        <begin position="322"/>
        <end position="350"/>
    </location>
</feature>
<evidence type="ECO:0000313" key="10">
    <source>
        <dbReference type="Proteomes" id="UP001652626"/>
    </source>
</evidence>
<dbReference type="FunFam" id="3.30.160.60:FF:000765">
    <property type="entry name" value="Zinc finger 45-like"/>
    <property type="match status" value="1"/>
</dbReference>
<dbReference type="PROSITE" id="PS50157">
    <property type="entry name" value="ZINC_FINGER_C2H2_2"/>
    <property type="match status" value="9"/>
</dbReference>
<accession>A0A8B8HT00</accession>
<dbReference type="SUPFAM" id="SSF57667">
    <property type="entry name" value="beta-beta-alpha zinc fingers"/>
    <property type="match status" value="6"/>
</dbReference>
<feature type="domain" description="C2H2-type" evidence="8">
    <location>
        <begin position="238"/>
        <end position="265"/>
    </location>
</feature>
<dbReference type="Gene3D" id="3.30.160.60">
    <property type="entry name" value="Classic Zinc Finger"/>
    <property type="match status" value="9"/>
</dbReference>
<evidence type="ECO:0000256" key="2">
    <source>
        <dbReference type="ARBA" id="ARBA00022737"/>
    </source>
</evidence>